<dbReference type="AlphaFoldDB" id="A0A0F9J8L9"/>
<name>A0A0F9J8L9_9ZZZZ</name>
<dbReference type="EMBL" id="LAZR01018671">
    <property type="protein sequence ID" value="KKL95462.1"/>
    <property type="molecule type" value="Genomic_DNA"/>
</dbReference>
<sequence length="63" mass="7874">MRLLRKILCWLGWHEWDGPIQHFPAPKCRWCREWHPNRKMDMELKANYPQHFNPDGTVKKMEW</sequence>
<protein>
    <submittedName>
        <fullName evidence="1">Uncharacterized protein</fullName>
    </submittedName>
</protein>
<comment type="caution">
    <text evidence="1">The sequence shown here is derived from an EMBL/GenBank/DDBJ whole genome shotgun (WGS) entry which is preliminary data.</text>
</comment>
<proteinExistence type="predicted"/>
<gene>
    <name evidence="1" type="ORF">LCGC14_1854390</name>
</gene>
<organism evidence="1">
    <name type="scientific">marine sediment metagenome</name>
    <dbReference type="NCBI Taxonomy" id="412755"/>
    <lineage>
        <taxon>unclassified sequences</taxon>
        <taxon>metagenomes</taxon>
        <taxon>ecological metagenomes</taxon>
    </lineage>
</organism>
<reference evidence="1" key="1">
    <citation type="journal article" date="2015" name="Nature">
        <title>Complex archaea that bridge the gap between prokaryotes and eukaryotes.</title>
        <authorList>
            <person name="Spang A."/>
            <person name="Saw J.H."/>
            <person name="Jorgensen S.L."/>
            <person name="Zaremba-Niedzwiedzka K."/>
            <person name="Martijn J."/>
            <person name="Lind A.E."/>
            <person name="van Eijk R."/>
            <person name="Schleper C."/>
            <person name="Guy L."/>
            <person name="Ettema T.J."/>
        </authorList>
    </citation>
    <scope>NUCLEOTIDE SEQUENCE</scope>
</reference>
<evidence type="ECO:0000313" key="1">
    <source>
        <dbReference type="EMBL" id="KKL95462.1"/>
    </source>
</evidence>
<accession>A0A0F9J8L9</accession>